<accession>A0A2T9Z8X8</accession>
<protein>
    <submittedName>
        <fullName evidence="1">Uncharacterized protein</fullName>
    </submittedName>
</protein>
<reference evidence="1 2" key="1">
    <citation type="journal article" date="2018" name="MBio">
        <title>Comparative Genomics Reveals the Core Gene Toolbox for the Fungus-Insect Symbiosis.</title>
        <authorList>
            <person name="Wang Y."/>
            <person name="Stata M."/>
            <person name="Wang W."/>
            <person name="Stajich J.E."/>
            <person name="White M.M."/>
            <person name="Moncalvo J.M."/>
        </authorList>
    </citation>
    <scope>NUCLEOTIDE SEQUENCE [LARGE SCALE GENOMIC DNA]</scope>
    <source>
        <strain evidence="1 2">SC-DP-2</strain>
    </source>
</reference>
<name>A0A2T9Z8X8_9FUNG</name>
<sequence length="84" mass="9625">MGLEKQICNFIRVMGQGAAPLSGDTVVDDQDIEDRKLIIRLRDKKELALISDEELSNISIEYKNRNNLIRELALNELKNRKNQG</sequence>
<dbReference type="EMBL" id="MBFS01001424">
    <property type="protein sequence ID" value="PVV01044.1"/>
    <property type="molecule type" value="Genomic_DNA"/>
</dbReference>
<gene>
    <name evidence="1" type="ORF">BB560_004554</name>
</gene>
<evidence type="ECO:0000313" key="1">
    <source>
        <dbReference type="EMBL" id="PVV01044.1"/>
    </source>
</evidence>
<proteinExistence type="predicted"/>
<organism evidence="1 2">
    <name type="scientific">Smittium megazygosporum</name>
    <dbReference type="NCBI Taxonomy" id="133381"/>
    <lineage>
        <taxon>Eukaryota</taxon>
        <taxon>Fungi</taxon>
        <taxon>Fungi incertae sedis</taxon>
        <taxon>Zoopagomycota</taxon>
        <taxon>Kickxellomycotina</taxon>
        <taxon>Harpellomycetes</taxon>
        <taxon>Harpellales</taxon>
        <taxon>Legeriomycetaceae</taxon>
        <taxon>Smittium</taxon>
    </lineage>
</organism>
<comment type="caution">
    <text evidence="1">The sequence shown here is derived from an EMBL/GenBank/DDBJ whole genome shotgun (WGS) entry which is preliminary data.</text>
</comment>
<evidence type="ECO:0000313" key="2">
    <source>
        <dbReference type="Proteomes" id="UP000245609"/>
    </source>
</evidence>
<dbReference type="AlphaFoldDB" id="A0A2T9Z8X8"/>
<dbReference type="Proteomes" id="UP000245609">
    <property type="component" value="Unassembled WGS sequence"/>
</dbReference>
<feature type="non-terminal residue" evidence="1">
    <location>
        <position position="84"/>
    </location>
</feature>
<keyword evidence="2" id="KW-1185">Reference proteome</keyword>